<dbReference type="Pfam" id="PF03551">
    <property type="entry name" value="PadR"/>
    <property type="match status" value="1"/>
</dbReference>
<dbReference type="SUPFAM" id="SSF46785">
    <property type="entry name" value="Winged helix' DNA-binding domain"/>
    <property type="match status" value="1"/>
</dbReference>
<comment type="caution">
    <text evidence="2">The sequence shown here is derived from an EMBL/GenBank/DDBJ whole genome shotgun (WGS) entry which is preliminary data.</text>
</comment>
<dbReference type="Proteomes" id="UP000295601">
    <property type="component" value="Unassembled WGS sequence"/>
</dbReference>
<dbReference type="EMBL" id="SNYA01000005">
    <property type="protein sequence ID" value="TDP91347.1"/>
    <property type="molecule type" value="Genomic_DNA"/>
</dbReference>
<proteinExistence type="predicted"/>
<name>A0A4R6RXS3_9MICO</name>
<sequence>MRIRRAYLLGLFDSSTLYCKAWWMATSDRTAQLRKGVLELAILAVLDAEEYYSIEIIEQLSEHPALTATPGTVYPLLARLDKAGKVTTRWVEAGGGGPPRKYYRLTDEGRAALADGAMAWSELSGAMHDILRGRGHAS</sequence>
<dbReference type="InterPro" id="IPR005149">
    <property type="entry name" value="Tscrpt_reg_PadR_N"/>
</dbReference>
<evidence type="ECO:0000259" key="1">
    <source>
        <dbReference type="Pfam" id="PF03551"/>
    </source>
</evidence>
<reference evidence="2 3" key="1">
    <citation type="submission" date="2019-03" db="EMBL/GenBank/DDBJ databases">
        <title>Genomic analyses of the natural microbiome of Caenorhabditis elegans.</title>
        <authorList>
            <person name="Samuel B."/>
        </authorList>
    </citation>
    <scope>NUCLEOTIDE SEQUENCE [LARGE SCALE GENOMIC DNA]</scope>
    <source>
        <strain evidence="2 3">JUb18</strain>
    </source>
</reference>
<dbReference type="AlphaFoldDB" id="A0A4R6RXS3"/>
<accession>A0A4R6RXS3</accession>
<evidence type="ECO:0000313" key="2">
    <source>
        <dbReference type="EMBL" id="TDP91347.1"/>
    </source>
</evidence>
<feature type="domain" description="Transcription regulator PadR N-terminal" evidence="1">
    <location>
        <begin position="42"/>
        <end position="114"/>
    </location>
</feature>
<protein>
    <submittedName>
        <fullName evidence="2">PadR family transcriptional regulator</fullName>
    </submittedName>
</protein>
<gene>
    <name evidence="2" type="ORF">EDF62_1962</name>
</gene>
<evidence type="ECO:0000313" key="3">
    <source>
        <dbReference type="Proteomes" id="UP000295601"/>
    </source>
</evidence>
<dbReference type="PANTHER" id="PTHR33169">
    <property type="entry name" value="PADR-FAMILY TRANSCRIPTIONAL REGULATOR"/>
    <property type="match status" value="1"/>
</dbReference>
<dbReference type="InterPro" id="IPR052509">
    <property type="entry name" value="Metal_resp_DNA-bind_regulator"/>
</dbReference>
<organism evidence="2 3">
    <name type="scientific">Leucobacter luti</name>
    <dbReference type="NCBI Taxonomy" id="340320"/>
    <lineage>
        <taxon>Bacteria</taxon>
        <taxon>Bacillati</taxon>
        <taxon>Actinomycetota</taxon>
        <taxon>Actinomycetes</taxon>
        <taxon>Micrococcales</taxon>
        <taxon>Microbacteriaceae</taxon>
        <taxon>Leucobacter</taxon>
    </lineage>
</organism>
<keyword evidence="3" id="KW-1185">Reference proteome</keyword>
<dbReference type="InterPro" id="IPR036390">
    <property type="entry name" value="WH_DNA-bd_sf"/>
</dbReference>
<dbReference type="InterPro" id="IPR036388">
    <property type="entry name" value="WH-like_DNA-bd_sf"/>
</dbReference>
<dbReference type="Gene3D" id="1.10.10.10">
    <property type="entry name" value="Winged helix-like DNA-binding domain superfamily/Winged helix DNA-binding domain"/>
    <property type="match status" value="1"/>
</dbReference>
<dbReference type="PANTHER" id="PTHR33169:SF14">
    <property type="entry name" value="TRANSCRIPTIONAL REGULATOR RV3488"/>
    <property type="match status" value="1"/>
</dbReference>